<dbReference type="PANTHER" id="PTHR47706:SF9">
    <property type="entry name" value="NMRA-LIKE DOMAIN-CONTAINING PROTEIN-RELATED"/>
    <property type="match status" value="1"/>
</dbReference>
<keyword evidence="5" id="KW-1185">Reference proteome</keyword>
<keyword evidence="2" id="KW-0560">Oxidoreductase</keyword>
<organism evidence="4 5">
    <name type="scientific">Tuber aestivum</name>
    <name type="common">summer truffle</name>
    <dbReference type="NCBI Taxonomy" id="59557"/>
    <lineage>
        <taxon>Eukaryota</taxon>
        <taxon>Fungi</taxon>
        <taxon>Dikarya</taxon>
        <taxon>Ascomycota</taxon>
        <taxon>Pezizomycotina</taxon>
        <taxon>Pezizomycetes</taxon>
        <taxon>Pezizales</taxon>
        <taxon>Tuberaceae</taxon>
        <taxon>Tuber</taxon>
    </lineage>
</organism>
<dbReference type="Gene3D" id="3.40.50.720">
    <property type="entry name" value="NAD(P)-binding Rossmann-like Domain"/>
    <property type="match status" value="1"/>
</dbReference>
<protein>
    <recommendedName>
        <fullName evidence="3">NmrA-like domain-containing protein</fullName>
    </recommendedName>
</protein>
<evidence type="ECO:0000256" key="2">
    <source>
        <dbReference type="ARBA" id="ARBA00023002"/>
    </source>
</evidence>
<dbReference type="InterPro" id="IPR045312">
    <property type="entry name" value="PCBER-like"/>
</dbReference>
<accession>A0A292Q038</accession>
<dbReference type="EMBL" id="LN890977">
    <property type="protein sequence ID" value="CUS13186.1"/>
    <property type="molecule type" value="Genomic_DNA"/>
</dbReference>
<feature type="domain" description="NmrA-like" evidence="3">
    <location>
        <begin position="6"/>
        <end position="237"/>
    </location>
</feature>
<dbReference type="InterPro" id="IPR051609">
    <property type="entry name" value="NmrA/Isoflavone_reductase-like"/>
</dbReference>
<dbReference type="PANTHER" id="PTHR47706">
    <property type="entry name" value="NMRA-LIKE FAMILY PROTEIN"/>
    <property type="match status" value="1"/>
</dbReference>
<proteinExistence type="predicted"/>
<dbReference type="Pfam" id="PF05368">
    <property type="entry name" value="NmrA"/>
    <property type="match status" value="1"/>
</dbReference>
<dbReference type="InterPro" id="IPR036291">
    <property type="entry name" value="NAD(P)-bd_dom_sf"/>
</dbReference>
<keyword evidence="1" id="KW-0521">NADP</keyword>
<dbReference type="Proteomes" id="UP001412239">
    <property type="component" value="Unassembled WGS sequence"/>
</dbReference>
<dbReference type="GO" id="GO:0016491">
    <property type="term" value="F:oxidoreductase activity"/>
    <property type="evidence" value="ECO:0007669"/>
    <property type="project" value="UniProtKB-KW"/>
</dbReference>
<evidence type="ECO:0000313" key="5">
    <source>
        <dbReference type="Proteomes" id="UP001412239"/>
    </source>
</evidence>
<sequence length="298" mass="31284">MSAIRRVILVGATGNLGPSILKALQASSALETTILTRENSKTAQSPPPNTKVLTADYTSVSSLAAAFAGQDAVVSTIAGAALGDQQALIDAAIQAGVKRFIPSEFGSNVNNDKTAKLAVFGGKIATVDYLKKKEGEITWSSLVNGPFFDWGLKVGFLGIDIPNKRATLLDGGNTPFGTTNLSDIGQSVVGILAHPEETKNRYVFVQSAVTTQNKLLAAAEKAAGEKFAVEQQNTEDLEREGNEKIAKGDLSGFVDLIKRGIWAEGYGGDYSEKLDNEILGVKVLDDAGVEAVVKGVVG</sequence>
<dbReference type="InterPro" id="IPR008030">
    <property type="entry name" value="NmrA-like"/>
</dbReference>
<evidence type="ECO:0000256" key="1">
    <source>
        <dbReference type="ARBA" id="ARBA00022857"/>
    </source>
</evidence>
<dbReference type="CDD" id="cd05259">
    <property type="entry name" value="PCBER_SDR_a"/>
    <property type="match status" value="1"/>
</dbReference>
<name>A0A292Q038_9PEZI</name>
<evidence type="ECO:0000259" key="3">
    <source>
        <dbReference type="Pfam" id="PF05368"/>
    </source>
</evidence>
<dbReference type="Gene3D" id="3.90.25.10">
    <property type="entry name" value="UDP-galactose 4-epimerase, domain 1"/>
    <property type="match status" value="1"/>
</dbReference>
<evidence type="ECO:0000313" key="4">
    <source>
        <dbReference type="EMBL" id="CUS13186.1"/>
    </source>
</evidence>
<reference evidence="4" key="1">
    <citation type="submission" date="2015-10" db="EMBL/GenBank/DDBJ databases">
        <authorList>
            <person name="Regsiter A."/>
            <person name="william w."/>
        </authorList>
    </citation>
    <scope>NUCLEOTIDE SEQUENCE</scope>
    <source>
        <strain evidence="4">Montdore</strain>
    </source>
</reference>
<gene>
    <name evidence="4" type="ORF">GSTUAT00002700001</name>
</gene>
<dbReference type="SUPFAM" id="SSF51735">
    <property type="entry name" value="NAD(P)-binding Rossmann-fold domains"/>
    <property type="match status" value="1"/>
</dbReference>
<dbReference type="AlphaFoldDB" id="A0A292Q038"/>